<dbReference type="Pfam" id="PF00535">
    <property type="entry name" value="Glycos_transf_2"/>
    <property type="match status" value="1"/>
</dbReference>
<keyword evidence="3" id="KW-1185">Reference proteome</keyword>
<sequence length="319" mass="37822">MNEIMVTISCVTFNHAEYIGKCLEGIMNQQCNFKFEVLIHDDASSDDTQKIIREYHEMYPLIIKPILQSKNQYSQGISPSVSFNFSRAKGKYIAICEGDDYWTDTLKLQKQVDFLESNPDYNLVYTDAQYYTQKTGNLELQRTQQIEGFEDLLVKNRIFTLTVCLRKSLLEEYLQTDYLDLKGLPFGDYSIWLFAATRGKLKYMPFISSVYRILNESASHSKDLNKMIDFEEAVNTCRMYFLDKYYKGDKEKMKQKLLGSKAFSIIRMSLVNEREDIFRKYISDLKYIKHYKYKYYLFYSLARINFNAFIKIYKSFVKH</sequence>
<dbReference type="PANTHER" id="PTHR22916">
    <property type="entry name" value="GLYCOSYLTRANSFERASE"/>
    <property type="match status" value="1"/>
</dbReference>
<comment type="caution">
    <text evidence="2">The sequence shown here is derived from an EMBL/GenBank/DDBJ whole genome shotgun (WGS) entry which is preliminary data.</text>
</comment>
<dbReference type="Proteomes" id="UP000488936">
    <property type="component" value="Unassembled WGS sequence"/>
</dbReference>
<dbReference type="InterPro" id="IPR001173">
    <property type="entry name" value="Glyco_trans_2-like"/>
</dbReference>
<proteinExistence type="predicted"/>
<dbReference type="GO" id="GO:0016758">
    <property type="term" value="F:hexosyltransferase activity"/>
    <property type="evidence" value="ECO:0007669"/>
    <property type="project" value="UniProtKB-ARBA"/>
</dbReference>
<dbReference type="Gene3D" id="3.90.550.10">
    <property type="entry name" value="Spore Coat Polysaccharide Biosynthesis Protein SpsA, Chain A"/>
    <property type="match status" value="1"/>
</dbReference>
<protein>
    <submittedName>
        <fullName evidence="2">Glycosyltransferase</fullName>
    </submittedName>
</protein>
<keyword evidence="2" id="KW-0808">Transferase</keyword>
<reference evidence="2 3" key="1">
    <citation type="journal article" date="2006" name="Int. J. Syst. Evol. Microbiol.">
        <title>Myroides pelagicus sp. nov., isolated from seawater in Thailand.</title>
        <authorList>
            <person name="Yoon J."/>
            <person name="Maneerat S."/>
            <person name="Kawai F."/>
            <person name="Yokota A."/>
        </authorList>
    </citation>
    <scope>NUCLEOTIDE SEQUENCE [LARGE SCALE GENOMIC DNA]</scope>
    <source>
        <strain evidence="2 3">SM1T</strain>
    </source>
</reference>
<name>A0A7K1GHV7_9FLAO</name>
<dbReference type="InterPro" id="IPR029044">
    <property type="entry name" value="Nucleotide-diphossugar_trans"/>
</dbReference>
<dbReference type="AlphaFoldDB" id="A0A7K1GHV7"/>
<evidence type="ECO:0000259" key="1">
    <source>
        <dbReference type="Pfam" id="PF00535"/>
    </source>
</evidence>
<dbReference type="EMBL" id="WMJY01000001">
    <property type="protein sequence ID" value="MTH28458.1"/>
    <property type="molecule type" value="Genomic_DNA"/>
</dbReference>
<organism evidence="2 3">
    <name type="scientific">Myroides pelagicus</name>
    <dbReference type="NCBI Taxonomy" id="270914"/>
    <lineage>
        <taxon>Bacteria</taxon>
        <taxon>Pseudomonadati</taxon>
        <taxon>Bacteroidota</taxon>
        <taxon>Flavobacteriia</taxon>
        <taxon>Flavobacteriales</taxon>
        <taxon>Flavobacteriaceae</taxon>
        <taxon>Myroides</taxon>
    </lineage>
</organism>
<dbReference type="RefSeq" id="WP_155034448.1">
    <property type="nucleotide sequence ID" value="NZ_JBHTIG010000060.1"/>
</dbReference>
<dbReference type="SUPFAM" id="SSF53448">
    <property type="entry name" value="Nucleotide-diphospho-sugar transferases"/>
    <property type="match status" value="1"/>
</dbReference>
<evidence type="ECO:0000313" key="3">
    <source>
        <dbReference type="Proteomes" id="UP000488936"/>
    </source>
</evidence>
<feature type="domain" description="Glycosyltransferase 2-like" evidence="1">
    <location>
        <begin position="11"/>
        <end position="142"/>
    </location>
</feature>
<dbReference type="OrthoDB" id="199095at2"/>
<accession>A0A7K1GHV7</accession>
<dbReference type="PANTHER" id="PTHR22916:SF3">
    <property type="entry name" value="UDP-GLCNAC:BETAGAL BETA-1,3-N-ACETYLGLUCOSAMINYLTRANSFERASE-LIKE PROTEIN 1"/>
    <property type="match status" value="1"/>
</dbReference>
<evidence type="ECO:0000313" key="2">
    <source>
        <dbReference type="EMBL" id="MTH28458.1"/>
    </source>
</evidence>
<gene>
    <name evidence="2" type="ORF">GJV77_00760</name>
</gene>